<dbReference type="InterPro" id="IPR006073">
    <property type="entry name" value="GTP-bd"/>
</dbReference>
<feature type="domain" description="G" evidence="3">
    <location>
        <begin position="315"/>
        <end position="447"/>
    </location>
</feature>
<keyword evidence="1" id="KW-0175">Coiled coil</keyword>
<evidence type="ECO:0000313" key="6">
    <source>
        <dbReference type="Proteomes" id="UP000467840"/>
    </source>
</evidence>
<dbReference type="Proteomes" id="UP000467840">
    <property type="component" value="Chromosome 15"/>
</dbReference>
<keyword evidence="6" id="KW-1185">Reference proteome</keyword>
<dbReference type="NCBIfam" id="TIGR00231">
    <property type="entry name" value="small_GTP"/>
    <property type="match status" value="1"/>
</dbReference>
<evidence type="ECO:0000256" key="1">
    <source>
        <dbReference type="SAM" id="Coils"/>
    </source>
</evidence>
<dbReference type="Gene3D" id="3.20.20.70">
    <property type="entry name" value="Aldolase class I"/>
    <property type="match status" value="1"/>
</dbReference>
<feature type="coiled-coil region" evidence="1">
    <location>
        <begin position="785"/>
        <end position="812"/>
    </location>
</feature>
<dbReference type="GO" id="GO:0005525">
    <property type="term" value="F:GTP binding"/>
    <property type="evidence" value="ECO:0007669"/>
    <property type="project" value="InterPro"/>
</dbReference>
<comment type="caution">
    <text evidence="5">The sequence shown here is derived from an EMBL/GenBank/DDBJ whole genome shotgun (WGS) entry which is preliminary data.</text>
</comment>
<sequence>MTPFLSLQVSTPSLLLSPSLPFFTPLPPFKSPSHRTQHFPLLSLANNPFRQSINQDFPIQQQQPRTLFPGGYKRPEIKVPNIVLQLVPDDVLSGGDALDFIDKAVSKWVGIVVLNGVDGSGKKLYEAACLLKSVVRDRAYLLIGERVDIAAAVNASGVVLSDQGLPAIVARSMMMDSKSESIILPLVARNVQTSRAALNASNSEGADFLIYGLEQEKYFDEKMYSGFADVKIPIFVIYASHRAAASIMEASQVLKSGAGGLVMSLEDLREKQLIETERSILFECINVIHKAAPQMEEVSLLIDAVSQIDEPFLLAIVGEFNSGKSTVINALLGERYLKEGVVPTTNEITFLRYSDYNSEEPQRCERHPDGQYICYLAAPILKEMNIVDTPGTNVILQRQQRLTEEFVPRADLLLFVISADRPLTESEVAFLRYTQQWKKKVVFVLNKSDLYQNTSELEEAISFVKENTRNLLNTENVILYPVSARCALEAKLSASSDIKIDYNESSVSDYHWKFSSFYELERFLYSFLDGSTETGMERMKLKLETPIAIADRILSTCETVVKQELQYAEKDLTNMTELADSVKELTRKMEKESISWRTKTLLLKELEEYASWLKSNSAREAKLYKESFEKRWPSFIISNTQMHLETYELLEKVDDLSLKVIESFSAGAASKLFEEEIREVYLGTFGGLGAAGLSASLLTSVLPTTLEDLLALGLCSAGGFIAISNFPSRKRGVIDKICRIADGLAREVEEAMQKDLLETAANLENFVKTIGKPYQDASQQRLDNLLKVQNELSDVKEKLRTLQVEIQNLHGLQSCLEPARLQVEPRVLRLTLAPPKSNISRCSPPEVKSFVPHSDGDSKSTNDNVDKGGWSFLQSLDINTAPSTRETTEEDKIYIPPNFKPSSSMLSEKSLEMCTENLGSETGNDGGESSDEMALLSLSNINHESPREKSKFRGSRRIMSRSASFPPPLTSIRGSTSVQVRSHREAGV</sequence>
<dbReference type="InterPro" id="IPR022998">
    <property type="entry name" value="ThiamineP_synth_TenI"/>
</dbReference>
<dbReference type="FunFam" id="3.40.50.300:FF:001052">
    <property type="entry name" value="Probable transmembrane GTPase FZO-like, chloroplastic"/>
    <property type="match status" value="1"/>
</dbReference>
<evidence type="ECO:0008006" key="7">
    <source>
        <dbReference type="Google" id="ProtNLM"/>
    </source>
</evidence>
<dbReference type="PANTHER" id="PTHR43681:SF1">
    <property type="entry name" value="SARCALUMENIN"/>
    <property type="match status" value="1"/>
</dbReference>
<evidence type="ECO:0000313" key="5">
    <source>
        <dbReference type="EMBL" id="KAF2314881.1"/>
    </source>
</evidence>
<dbReference type="Gene3D" id="3.40.50.300">
    <property type="entry name" value="P-loop containing nucleotide triphosphate hydrolases"/>
    <property type="match status" value="1"/>
</dbReference>
<dbReference type="CDD" id="cd09912">
    <property type="entry name" value="DLP_2"/>
    <property type="match status" value="1"/>
</dbReference>
<dbReference type="InterPro" id="IPR005225">
    <property type="entry name" value="Small_GTP-bd"/>
</dbReference>
<reference evidence="5 6" key="1">
    <citation type="journal article" date="2020" name="Mol. Plant">
        <title>The Chromosome-Based Rubber Tree Genome Provides New Insights into Spurge Genome Evolution and Rubber Biosynthesis.</title>
        <authorList>
            <person name="Liu J."/>
            <person name="Shi C."/>
            <person name="Shi C.C."/>
            <person name="Li W."/>
            <person name="Zhang Q.J."/>
            <person name="Zhang Y."/>
            <person name="Li K."/>
            <person name="Lu H.F."/>
            <person name="Shi C."/>
            <person name="Zhu S.T."/>
            <person name="Xiao Z.Y."/>
            <person name="Nan H."/>
            <person name="Yue Y."/>
            <person name="Zhu X.G."/>
            <person name="Wu Y."/>
            <person name="Hong X.N."/>
            <person name="Fan G.Y."/>
            <person name="Tong Y."/>
            <person name="Zhang D."/>
            <person name="Mao C.L."/>
            <person name="Liu Y.L."/>
            <person name="Hao S.J."/>
            <person name="Liu W.Q."/>
            <person name="Lv M.Q."/>
            <person name="Zhang H.B."/>
            <person name="Liu Y."/>
            <person name="Hu-Tang G.R."/>
            <person name="Wang J.P."/>
            <person name="Wang J.H."/>
            <person name="Sun Y.H."/>
            <person name="Ni S.B."/>
            <person name="Chen W.B."/>
            <person name="Zhang X.C."/>
            <person name="Jiao Y.N."/>
            <person name="Eichler E.E."/>
            <person name="Li G.H."/>
            <person name="Liu X."/>
            <person name="Gao L.Z."/>
        </authorList>
    </citation>
    <scope>NUCLEOTIDE SEQUENCE [LARGE SCALE GENOMIC DNA]</scope>
    <source>
        <strain evidence="6">cv. GT1</strain>
        <tissue evidence="5">Leaf</tissue>
    </source>
</reference>
<proteinExistence type="predicted"/>
<dbReference type="AlphaFoldDB" id="A0A6A6MM98"/>
<dbReference type="GO" id="GO:0031969">
    <property type="term" value="C:chloroplast membrane"/>
    <property type="evidence" value="ECO:0007669"/>
    <property type="project" value="TreeGrafter"/>
</dbReference>
<dbReference type="InterPro" id="IPR013785">
    <property type="entry name" value="Aldolase_TIM"/>
</dbReference>
<dbReference type="SUPFAM" id="SSF51391">
    <property type="entry name" value="Thiamin phosphate synthase"/>
    <property type="match status" value="1"/>
</dbReference>
<dbReference type="InterPro" id="IPR027417">
    <property type="entry name" value="P-loop_NTPase"/>
</dbReference>
<dbReference type="EMBL" id="JAAGAX010000005">
    <property type="protein sequence ID" value="KAF2314881.1"/>
    <property type="molecule type" value="Genomic_DNA"/>
</dbReference>
<dbReference type="GO" id="GO:0009228">
    <property type="term" value="P:thiamine biosynthetic process"/>
    <property type="evidence" value="ECO:0007669"/>
    <property type="project" value="UniProtKB-KW"/>
</dbReference>
<dbReference type="SUPFAM" id="SSF52540">
    <property type="entry name" value="P-loop containing nucleoside triphosphate hydrolases"/>
    <property type="match status" value="1"/>
</dbReference>
<dbReference type="InterPro" id="IPR051943">
    <property type="entry name" value="TRAFAC_Dynamin-like_GTPase"/>
</dbReference>
<evidence type="ECO:0000256" key="2">
    <source>
        <dbReference type="SAM" id="MobiDB-lite"/>
    </source>
</evidence>
<dbReference type="PANTHER" id="PTHR43681">
    <property type="entry name" value="TRANSMEMBRANE GTPASE FZO"/>
    <property type="match status" value="1"/>
</dbReference>
<protein>
    <recommendedName>
        <fullName evidence="7">G domain-containing protein</fullName>
    </recommendedName>
</protein>
<dbReference type="Pfam" id="PF01926">
    <property type="entry name" value="MMR_HSR1"/>
    <property type="match status" value="1"/>
</dbReference>
<feature type="region of interest" description="Disordered" evidence="2">
    <location>
        <begin position="838"/>
        <end position="866"/>
    </location>
</feature>
<dbReference type="GO" id="GO:0010027">
    <property type="term" value="P:thylakoid membrane organization"/>
    <property type="evidence" value="ECO:0007669"/>
    <property type="project" value="TreeGrafter"/>
</dbReference>
<gene>
    <name evidence="5" type="ORF">GH714_037039</name>
</gene>
<feature type="domain" description="Thiamine phosphate synthase/TenI" evidence="4">
    <location>
        <begin position="86"/>
        <end position="212"/>
    </location>
</feature>
<feature type="compositionally biased region" description="Basic and acidic residues" evidence="2">
    <location>
        <begin position="854"/>
        <end position="866"/>
    </location>
</feature>
<feature type="region of interest" description="Disordered" evidence="2">
    <location>
        <begin position="939"/>
        <end position="988"/>
    </location>
</feature>
<evidence type="ECO:0000259" key="4">
    <source>
        <dbReference type="Pfam" id="PF02581"/>
    </source>
</evidence>
<dbReference type="FunFam" id="3.20.20.70:FF:000243">
    <property type="entry name" value="Probable transmembrane GTPase FZO-like, chloroplastic"/>
    <property type="match status" value="1"/>
</dbReference>
<dbReference type="Pfam" id="PF02581">
    <property type="entry name" value="TMP-TENI"/>
    <property type="match status" value="1"/>
</dbReference>
<dbReference type="InterPro" id="IPR036206">
    <property type="entry name" value="ThiamineP_synth_sf"/>
</dbReference>
<name>A0A6A6MM98_HEVBR</name>
<accession>A0A6A6MM98</accession>
<evidence type="ECO:0000259" key="3">
    <source>
        <dbReference type="Pfam" id="PF01926"/>
    </source>
</evidence>
<organism evidence="5 6">
    <name type="scientific">Hevea brasiliensis</name>
    <name type="common">Para rubber tree</name>
    <name type="synonym">Siphonia brasiliensis</name>
    <dbReference type="NCBI Taxonomy" id="3981"/>
    <lineage>
        <taxon>Eukaryota</taxon>
        <taxon>Viridiplantae</taxon>
        <taxon>Streptophyta</taxon>
        <taxon>Embryophyta</taxon>
        <taxon>Tracheophyta</taxon>
        <taxon>Spermatophyta</taxon>
        <taxon>Magnoliopsida</taxon>
        <taxon>eudicotyledons</taxon>
        <taxon>Gunneridae</taxon>
        <taxon>Pentapetalae</taxon>
        <taxon>rosids</taxon>
        <taxon>fabids</taxon>
        <taxon>Malpighiales</taxon>
        <taxon>Euphorbiaceae</taxon>
        <taxon>Crotonoideae</taxon>
        <taxon>Micrandreae</taxon>
        <taxon>Hevea</taxon>
    </lineage>
</organism>